<reference evidence="1" key="2">
    <citation type="submission" date="2020-11" db="EMBL/GenBank/DDBJ databases">
        <authorList>
            <person name="McCartney M.A."/>
            <person name="Auch B."/>
            <person name="Kono T."/>
            <person name="Mallez S."/>
            <person name="Becker A."/>
            <person name="Gohl D.M."/>
            <person name="Silverstein K.A.T."/>
            <person name="Koren S."/>
            <person name="Bechman K.B."/>
            <person name="Herman A."/>
            <person name="Abrahante J.E."/>
            <person name="Garbe J."/>
        </authorList>
    </citation>
    <scope>NUCLEOTIDE SEQUENCE</scope>
    <source>
        <strain evidence="1">Duluth1</strain>
        <tissue evidence="1">Whole animal</tissue>
    </source>
</reference>
<organism evidence="1 2">
    <name type="scientific">Dreissena polymorpha</name>
    <name type="common">Zebra mussel</name>
    <name type="synonym">Mytilus polymorpha</name>
    <dbReference type="NCBI Taxonomy" id="45954"/>
    <lineage>
        <taxon>Eukaryota</taxon>
        <taxon>Metazoa</taxon>
        <taxon>Spiralia</taxon>
        <taxon>Lophotrochozoa</taxon>
        <taxon>Mollusca</taxon>
        <taxon>Bivalvia</taxon>
        <taxon>Autobranchia</taxon>
        <taxon>Heteroconchia</taxon>
        <taxon>Euheterodonta</taxon>
        <taxon>Imparidentia</taxon>
        <taxon>Neoheterodontei</taxon>
        <taxon>Myida</taxon>
        <taxon>Dreissenoidea</taxon>
        <taxon>Dreissenidae</taxon>
        <taxon>Dreissena</taxon>
    </lineage>
</organism>
<evidence type="ECO:0000313" key="2">
    <source>
        <dbReference type="Proteomes" id="UP000828390"/>
    </source>
</evidence>
<name>A0A9D4L3N4_DREPO</name>
<dbReference type="Proteomes" id="UP000828390">
    <property type="component" value="Unassembled WGS sequence"/>
</dbReference>
<proteinExistence type="predicted"/>
<dbReference type="EMBL" id="JAIWYP010000003">
    <property type="protein sequence ID" value="KAH3850773.1"/>
    <property type="molecule type" value="Genomic_DNA"/>
</dbReference>
<evidence type="ECO:0000313" key="1">
    <source>
        <dbReference type="EMBL" id="KAH3850773.1"/>
    </source>
</evidence>
<accession>A0A9D4L3N4</accession>
<dbReference type="AlphaFoldDB" id="A0A9D4L3N4"/>
<keyword evidence="2" id="KW-1185">Reference proteome</keyword>
<protein>
    <submittedName>
        <fullName evidence="1">Uncharacterized protein</fullName>
    </submittedName>
</protein>
<sequence length="86" mass="9749">MRPQPCRWLGSYRTRARDAKDPEGPHPLFPASFFLLEPEVNLLRIAPFTADFHLGGRIQAAITTDRRDQIFASLTRNNSGQRLSAL</sequence>
<gene>
    <name evidence="1" type="ORF">DPMN_093246</name>
</gene>
<reference evidence="1" key="1">
    <citation type="journal article" date="2019" name="bioRxiv">
        <title>The Genome of the Zebra Mussel, Dreissena polymorpha: A Resource for Invasive Species Research.</title>
        <authorList>
            <person name="McCartney M.A."/>
            <person name="Auch B."/>
            <person name="Kono T."/>
            <person name="Mallez S."/>
            <person name="Zhang Y."/>
            <person name="Obille A."/>
            <person name="Becker A."/>
            <person name="Abrahante J.E."/>
            <person name="Garbe J."/>
            <person name="Badalamenti J.P."/>
            <person name="Herman A."/>
            <person name="Mangelson H."/>
            <person name="Liachko I."/>
            <person name="Sullivan S."/>
            <person name="Sone E.D."/>
            <person name="Koren S."/>
            <person name="Silverstein K.A.T."/>
            <person name="Beckman K.B."/>
            <person name="Gohl D.M."/>
        </authorList>
    </citation>
    <scope>NUCLEOTIDE SEQUENCE</scope>
    <source>
        <strain evidence="1">Duluth1</strain>
        <tissue evidence="1">Whole animal</tissue>
    </source>
</reference>
<comment type="caution">
    <text evidence="1">The sequence shown here is derived from an EMBL/GenBank/DDBJ whole genome shotgun (WGS) entry which is preliminary data.</text>
</comment>